<keyword evidence="1" id="KW-0472">Membrane</keyword>
<evidence type="ECO:0008006" key="4">
    <source>
        <dbReference type="Google" id="ProtNLM"/>
    </source>
</evidence>
<accession>A0A4R8IKI9</accession>
<dbReference type="AlphaFoldDB" id="A0A4R8IKI9"/>
<dbReference type="InterPro" id="IPR058117">
    <property type="entry name" value="BV97_02767-like"/>
</dbReference>
<evidence type="ECO:0000256" key="1">
    <source>
        <dbReference type="SAM" id="Phobius"/>
    </source>
</evidence>
<keyword evidence="1" id="KW-0812">Transmembrane</keyword>
<dbReference type="NCBIfam" id="NF006749">
    <property type="entry name" value="PRK09272.1-2"/>
    <property type="match status" value="1"/>
</dbReference>
<evidence type="ECO:0000313" key="2">
    <source>
        <dbReference type="EMBL" id="TDY00604.1"/>
    </source>
</evidence>
<organism evidence="2 3">
    <name type="scientific">Thiohalophilus thiocyanatoxydans</name>
    <dbReference type="NCBI Taxonomy" id="381308"/>
    <lineage>
        <taxon>Bacteria</taxon>
        <taxon>Pseudomonadati</taxon>
        <taxon>Pseudomonadota</taxon>
        <taxon>Gammaproteobacteria</taxon>
        <taxon>Thiohalomonadales</taxon>
        <taxon>Thiohalophilaceae</taxon>
        <taxon>Thiohalophilus</taxon>
    </lineage>
</organism>
<sequence>MAYYLVKIAVTTLLIVLISEIAKRSTLIGAILASVPIVSVLAMVWLYIDTRDVERISTLATSVFWLVLPSLVLFIVLPVLLKQGLNFYLSLGAAITVTVGCYWLMVHVLHYFGIKL</sequence>
<gene>
    <name evidence="2" type="ORF">EDC23_2108</name>
</gene>
<name>A0A4R8IKI9_9GAMM</name>
<feature type="transmembrane region" description="Helical" evidence="1">
    <location>
        <begin position="28"/>
        <end position="48"/>
    </location>
</feature>
<comment type="caution">
    <text evidence="2">The sequence shown here is derived from an EMBL/GenBank/DDBJ whole genome shotgun (WGS) entry which is preliminary data.</text>
</comment>
<dbReference type="RefSeq" id="WP_134084269.1">
    <property type="nucleotide sequence ID" value="NZ_SOQX01000005.1"/>
</dbReference>
<feature type="transmembrane region" description="Helical" evidence="1">
    <location>
        <begin position="87"/>
        <end position="112"/>
    </location>
</feature>
<protein>
    <recommendedName>
        <fullName evidence="4">DUF3147 family protein</fullName>
    </recommendedName>
</protein>
<proteinExistence type="predicted"/>
<dbReference type="OrthoDB" id="47473at2"/>
<dbReference type="EMBL" id="SOQX01000005">
    <property type="protein sequence ID" value="TDY00604.1"/>
    <property type="molecule type" value="Genomic_DNA"/>
</dbReference>
<evidence type="ECO:0000313" key="3">
    <source>
        <dbReference type="Proteomes" id="UP000294914"/>
    </source>
</evidence>
<feature type="transmembrane region" description="Helical" evidence="1">
    <location>
        <begin position="5"/>
        <end position="22"/>
    </location>
</feature>
<feature type="transmembrane region" description="Helical" evidence="1">
    <location>
        <begin position="60"/>
        <end position="81"/>
    </location>
</feature>
<reference evidence="2 3" key="1">
    <citation type="submission" date="2019-03" db="EMBL/GenBank/DDBJ databases">
        <title>Genomic Encyclopedia of Type Strains, Phase IV (KMG-IV): sequencing the most valuable type-strain genomes for metagenomic binning, comparative biology and taxonomic classification.</title>
        <authorList>
            <person name="Goeker M."/>
        </authorList>
    </citation>
    <scope>NUCLEOTIDE SEQUENCE [LARGE SCALE GENOMIC DNA]</scope>
    <source>
        <strain evidence="2 3">DSM 16326</strain>
    </source>
</reference>
<keyword evidence="3" id="KW-1185">Reference proteome</keyword>
<dbReference type="Proteomes" id="UP000294914">
    <property type="component" value="Unassembled WGS sequence"/>
</dbReference>
<keyword evidence="1" id="KW-1133">Transmembrane helix</keyword>